<reference evidence="2" key="1">
    <citation type="journal article" date="2014" name="Int. J. Syst. Evol. Microbiol.">
        <title>Complete genome sequence of Corynebacterium casei LMG S-19264T (=DSM 44701T), isolated from a smear-ripened cheese.</title>
        <authorList>
            <consortium name="US DOE Joint Genome Institute (JGI-PGF)"/>
            <person name="Walter F."/>
            <person name="Albersmeier A."/>
            <person name="Kalinowski J."/>
            <person name="Ruckert C."/>
        </authorList>
    </citation>
    <scope>NUCLEOTIDE SEQUENCE</scope>
    <source>
        <strain evidence="2">CGMCC 1.15519</strain>
    </source>
</reference>
<organism evidence="2 3">
    <name type="scientific">Sandarakinorhabdus glacialis</name>
    <dbReference type="NCBI Taxonomy" id="1614636"/>
    <lineage>
        <taxon>Bacteria</taxon>
        <taxon>Pseudomonadati</taxon>
        <taxon>Pseudomonadota</taxon>
        <taxon>Alphaproteobacteria</taxon>
        <taxon>Sphingomonadales</taxon>
        <taxon>Sphingosinicellaceae</taxon>
        <taxon>Sandarakinorhabdus</taxon>
    </lineage>
</organism>
<accession>A0A917A127</accession>
<evidence type="ECO:0000256" key="1">
    <source>
        <dbReference type="SAM" id="MobiDB-lite"/>
    </source>
</evidence>
<keyword evidence="3" id="KW-1185">Reference proteome</keyword>
<dbReference type="EMBL" id="BMJM01000016">
    <property type="protein sequence ID" value="GGE21536.1"/>
    <property type="molecule type" value="Genomic_DNA"/>
</dbReference>
<gene>
    <name evidence="2" type="ORF">GCM10011529_30230</name>
</gene>
<evidence type="ECO:0000313" key="2">
    <source>
        <dbReference type="EMBL" id="GGE21536.1"/>
    </source>
</evidence>
<sequence length="58" mass="6659">MDPPEGWKYGFPKPAPEGVDPAEFGKNENMDKWLAENGYPQALIDLYRGRVRCRVGEY</sequence>
<feature type="region of interest" description="Disordered" evidence="1">
    <location>
        <begin position="1"/>
        <end position="22"/>
    </location>
</feature>
<dbReference type="Proteomes" id="UP000635071">
    <property type="component" value="Unassembled WGS sequence"/>
</dbReference>
<comment type="caution">
    <text evidence="2">The sequence shown here is derived from an EMBL/GenBank/DDBJ whole genome shotgun (WGS) entry which is preliminary data.</text>
</comment>
<dbReference type="RefSeq" id="WP_188764229.1">
    <property type="nucleotide sequence ID" value="NZ_BMJM01000016.1"/>
</dbReference>
<evidence type="ECO:0000313" key="3">
    <source>
        <dbReference type="Proteomes" id="UP000635071"/>
    </source>
</evidence>
<reference evidence="2" key="2">
    <citation type="submission" date="2020-09" db="EMBL/GenBank/DDBJ databases">
        <authorList>
            <person name="Sun Q."/>
            <person name="Zhou Y."/>
        </authorList>
    </citation>
    <scope>NUCLEOTIDE SEQUENCE</scope>
    <source>
        <strain evidence="2">CGMCC 1.15519</strain>
    </source>
</reference>
<protein>
    <submittedName>
        <fullName evidence="2">Uncharacterized protein</fullName>
    </submittedName>
</protein>
<dbReference type="AlphaFoldDB" id="A0A917A127"/>
<name>A0A917A127_9SPHN</name>
<proteinExistence type="predicted"/>